<dbReference type="Proteomes" id="UP000485058">
    <property type="component" value="Unassembled WGS sequence"/>
</dbReference>
<evidence type="ECO:0000313" key="2">
    <source>
        <dbReference type="Proteomes" id="UP000485058"/>
    </source>
</evidence>
<dbReference type="AlphaFoldDB" id="A0A699ZYH9"/>
<dbReference type="EMBL" id="BLLF01002367">
    <property type="protein sequence ID" value="GFH23806.1"/>
    <property type="molecule type" value="Genomic_DNA"/>
</dbReference>
<evidence type="ECO:0000313" key="1">
    <source>
        <dbReference type="EMBL" id="GFH23806.1"/>
    </source>
</evidence>
<accession>A0A699ZYH9</accession>
<keyword evidence="2" id="KW-1185">Reference proteome</keyword>
<reference evidence="1 2" key="1">
    <citation type="submission" date="2020-02" db="EMBL/GenBank/DDBJ databases">
        <title>Draft genome sequence of Haematococcus lacustris strain NIES-144.</title>
        <authorList>
            <person name="Morimoto D."/>
            <person name="Nakagawa S."/>
            <person name="Yoshida T."/>
            <person name="Sawayama S."/>
        </authorList>
    </citation>
    <scope>NUCLEOTIDE SEQUENCE [LARGE SCALE GENOMIC DNA]</scope>
    <source>
        <strain evidence="1 2">NIES-144</strain>
    </source>
</reference>
<comment type="caution">
    <text evidence="1">The sequence shown here is derived from an EMBL/GenBank/DDBJ whole genome shotgun (WGS) entry which is preliminary data.</text>
</comment>
<gene>
    <name evidence="1" type="ORF">HaLaN_21487</name>
</gene>
<name>A0A699ZYH9_HAELA</name>
<protein>
    <submittedName>
        <fullName evidence="1">Uncharacterized protein</fullName>
    </submittedName>
</protein>
<organism evidence="1 2">
    <name type="scientific">Haematococcus lacustris</name>
    <name type="common">Green alga</name>
    <name type="synonym">Haematococcus pluvialis</name>
    <dbReference type="NCBI Taxonomy" id="44745"/>
    <lineage>
        <taxon>Eukaryota</taxon>
        <taxon>Viridiplantae</taxon>
        <taxon>Chlorophyta</taxon>
        <taxon>core chlorophytes</taxon>
        <taxon>Chlorophyceae</taxon>
        <taxon>CS clade</taxon>
        <taxon>Chlamydomonadales</taxon>
        <taxon>Haematococcaceae</taxon>
        <taxon>Haematococcus</taxon>
    </lineage>
</organism>
<proteinExistence type="predicted"/>
<sequence>MRLQIHAVAVSTLCSPPSCSLQTARTSQMPAVRRCRMGCSNAGSGSRTLVAGASPRPALRCTAVLVGQQTR</sequence>